<evidence type="ECO:0000313" key="3">
    <source>
        <dbReference type="Proteomes" id="UP001231616"/>
    </source>
</evidence>
<dbReference type="EMBL" id="JAUZVZ010000026">
    <property type="protein sequence ID" value="MDP4537478.1"/>
    <property type="molecule type" value="Genomic_DNA"/>
</dbReference>
<name>A0ABT9H2F3_9GAMM</name>
<sequence length="78" mass="9041">MSSQLFDFLLYLAPWITLSLFLIVFFKLTVWVKKGKRSAIAVGFVLQTFLPNPNVERRIDVLVKQEQTNEDNHDASKN</sequence>
<dbReference type="RefSeq" id="WP_305894741.1">
    <property type="nucleotide sequence ID" value="NZ_JAUZVZ010000026.1"/>
</dbReference>
<keyword evidence="3" id="KW-1185">Reference proteome</keyword>
<keyword evidence="1" id="KW-0812">Transmembrane</keyword>
<protein>
    <submittedName>
        <fullName evidence="2">Uncharacterized protein</fullName>
    </submittedName>
</protein>
<reference evidence="2 3" key="1">
    <citation type="submission" date="2023-08" db="EMBL/GenBank/DDBJ databases">
        <authorList>
            <person name="Joshi A."/>
            <person name="Thite S."/>
        </authorList>
    </citation>
    <scope>NUCLEOTIDE SEQUENCE [LARGE SCALE GENOMIC DNA]</scope>
    <source>
        <strain evidence="2 3">AC40</strain>
    </source>
</reference>
<comment type="caution">
    <text evidence="2">The sequence shown here is derived from an EMBL/GenBank/DDBJ whole genome shotgun (WGS) entry which is preliminary data.</text>
</comment>
<keyword evidence="1" id="KW-1133">Transmembrane helix</keyword>
<dbReference type="Proteomes" id="UP001231616">
    <property type="component" value="Unassembled WGS sequence"/>
</dbReference>
<organism evidence="2 3">
    <name type="scientific">Alkalimonas collagenimarina</name>
    <dbReference type="NCBI Taxonomy" id="400390"/>
    <lineage>
        <taxon>Bacteria</taxon>
        <taxon>Pseudomonadati</taxon>
        <taxon>Pseudomonadota</taxon>
        <taxon>Gammaproteobacteria</taxon>
        <taxon>Alkalimonas</taxon>
    </lineage>
</organism>
<proteinExistence type="predicted"/>
<keyword evidence="1" id="KW-0472">Membrane</keyword>
<feature type="transmembrane region" description="Helical" evidence="1">
    <location>
        <begin position="12"/>
        <end position="32"/>
    </location>
</feature>
<evidence type="ECO:0000256" key="1">
    <source>
        <dbReference type="SAM" id="Phobius"/>
    </source>
</evidence>
<accession>A0ABT9H2F3</accession>
<gene>
    <name evidence="2" type="ORF">Q3O60_14895</name>
</gene>
<evidence type="ECO:0000313" key="2">
    <source>
        <dbReference type="EMBL" id="MDP4537478.1"/>
    </source>
</evidence>